<dbReference type="InterPro" id="IPR012910">
    <property type="entry name" value="Plug_dom"/>
</dbReference>
<dbReference type="Pfam" id="PF07715">
    <property type="entry name" value="Plug"/>
    <property type="match status" value="1"/>
</dbReference>
<protein>
    <recommendedName>
        <fullName evidence="1">TonB-dependent receptor plug domain-containing protein</fullName>
    </recommendedName>
</protein>
<proteinExistence type="predicted"/>
<gene>
    <name evidence="2" type="ORF">METZ01_LOCUS173141</name>
</gene>
<sequence length="125" mass="13304">MQQAEFNASAFKLSLIASAIAGMAFSSSSVLAQEQASVDEQDVEQIQIVGSRRVGRTINDSPVPIDIIDASSIEATGLTETNMILNQLLPSFNFPQPSITDGTDHVRPAQLRGLAPDHTLVLVNG</sequence>
<name>A0A382C4B7_9ZZZZ</name>
<organism evidence="2">
    <name type="scientific">marine metagenome</name>
    <dbReference type="NCBI Taxonomy" id="408172"/>
    <lineage>
        <taxon>unclassified sequences</taxon>
        <taxon>metagenomes</taxon>
        <taxon>ecological metagenomes</taxon>
    </lineage>
</organism>
<accession>A0A382C4B7</accession>
<dbReference type="PANTHER" id="PTHR47234">
    <property type="match status" value="1"/>
</dbReference>
<dbReference type="EMBL" id="UINC01032509">
    <property type="protein sequence ID" value="SVB20287.1"/>
    <property type="molecule type" value="Genomic_DNA"/>
</dbReference>
<evidence type="ECO:0000259" key="1">
    <source>
        <dbReference type="Pfam" id="PF07715"/>
    </source>
</evidence>
<dbReference type="SUPFAM" id="SSF56935">
    <property type="entry name" value="Porins"/>
    <property type="match status" value="1"/>
</dbReference>
<reference evidence="2" key="1">
    <citation type="submission" date="2018-05" db="EMBL/GenBank/DDBJ databases">
        <authorList>
            <person name="Lanie J.A."/>
            <person name="Ng W.-L."/>
            <person name="Kazmierczak K.M."/>
            <person name="Andrzejewski T.M."/>
            <person name="Davidsen T.M."/>
            <person name="Wayne K.J."/>
            <person name="Tettelin H."/>
            <person name="Glass J.I."/>
            <person name="Rusch D."/>
            <person name="Podicherti R."/>
            <person name="Tsui H.-C.T."/>
            <person name="Winkler M.E."/>
        </authorList>
    </citation>
    <scope>NUCLEOTIDE SEQUENCE</scope>
</reference>
<dbReference type="Gene3D" id="2.170.130.10">
    <property type="entry name" value="TonB-dependent receptor, plug domain"/>
    <property type="match status" value="1"/>
</dbReference>
<feature type="domain" description="TonB-dependent receptor plug" evidence="1">
    <location>
        <begin position="58"/>
        <end position="125"/>
    </location>
</feature>
<dbReference type="AlphaFoldDB" id="A0A382C4B7"/>
<dbReference type="PANTHER" id="PTHR47234:SF3">
    <property type="entry name" value="SECRETIN_TONB SHORT N-TERMINAL DOMAIN-CONTAINING PROTEIN"/>
    <property type="match status" value="1"/>
</dbReference>
<feature type="non-terminal residue" evidence="2">
    <location>
        <position position="125"/>
    </location>
</feature>
<dbReference type="InterPro" id="IPR037066">
    <property type="entry name" value="Plug_dom_sf"/>
</dbReference>
<evidence type="ECO:0000313" key="2">
    <source>
        <dbReference type="EMBL" id="SVB20287.1"/>
    </source>
</evidence>